<dbReference type="AlphaFoldDB" id="A0A1F5FX83"/>
<protein>
    <recommendedName>
        <fullName evidence="2">Peptidase S24/S26A/S26B/S26C domain-containing protein</fullName>
    </recommendedName>
</protein>
<dbReference type="EMBL" id="MFAU01000027">
    <property type="protein sequence ID" value="OGD84221.1"/>
    <property type="molecule type" value="Genomic_DNA"/>
</dbReference>
<dbReference type="Pfam" id="PF00717">
    <property type="entry name" value="Peptidase_S24"/>
    <property type="match status" value="1"/>
</dbReference>
<comment type="caution">
    <text evidence="3">The sequence shown here is derived from an EMBL/GenBank/DDBJ whole genome shotgun (WGS) entry which is preliminary data.</text>
</comment>
<dbReference type="Gene3D" id="2.10.109.10">
    <property type="entry name" value="Umud Fragment, subunit A"/>
    <property type="match status" value="1"/>
</dbReference>
<reference evidence="3 4" key="1">
    <citation type="journal article" date="2016" name="Nat. Commun.">
        <title>Thousands of microbial genomes shed light on interconnected biogeochemical processes in an aquifer system.</title>
        <authorList>
            <person name="Anantharaman K."/>
            <person name="Brown C.T."/>
            <person name="Hug L.A."/>
            <person name="Sharon I."/>
            <person name="Castelle C.J."/>
            <person name="Probst A.J."/>
            <person name="Thomas B.C."/>
            <person name="Singh A."/>
            <person name="Wilkins M.J."/>
            <person name="Karaoz U."/>
            <person name="Brodie E.L."/>
            <person name="Williams K.H."/>
            <person name="Hubbard S.S."/>
            <person name="Banfield J.F."/>
        </authorList>
    </citation>
    <scope>NUCLEOTIDE SEQUENCE [LARGE SCALE GENOMIC DNA]</scope>
</reference>
<dbReference type="GO" id="GO:0012505">
    <property type="term" value="C:endomembrane system"/>
    <property type="evidence" value="ECO:0007669"/>
    <property type="project" value="UniProtKB-SubCell"/>
</dbReference>
<dbReference type="InterPro" id="IPR019533">
    <property type="entry name" value="Peptidase_S26"/>
</dbReference>
<dbReference type="SUPFAM" id="SSF51306">
    <property type="entry name" value="LexA/Signal peptidase"/>
    <property type="match status" value="1"/>
</dbReference>
<accession>A0A1F5FX83</accession>
<evidence type="ECO:0000259" key="2">
    <source>
        <dbReference type="Pfam" id="PF00717"/>
    </source>
</evidence>
<evidence type="ECO:0000256" key="1">
    <source>
        <dbReference type="ARBA" id="ARBA00004308"/>
    </source>
</evidence>
<proteinExistence type="predicted"/>
<evidence type="ECO:0000313" key="4">
    <source>
        <dbReference type="Proteomes" id="UP000179252"/>
    </source>
</evidence>
<dbReference type="Proteomes" id="UP000179252">
    <property type="component" value="Unassembled WGS sequence"/>
</dbReference>
<comment type="subcellular location">
    <subcellularLocation>
        <location evidence="1">Endomembrane system</location>
    </subcellularLocation>
</comment>
<dbReference type="GO" id="GO:0006465">
    <property type="term" value="P:signal peptide processing"/>
    <property type="evidence" value="ECO:0007669"/>
    <property type="project" value="InterPro"/>
</dbReference>
<gene>
    <name evidence="3" type="ORF">A2165_03605</name>
</gene>
<dbReference type="InterPro" id="IPR036286">
    <property type="entry name" value="LexA/Signal_pep-like_sf"/>
</dbReference>
<dbReference type="InterPro" id="IPR015927">
    <property type="entry name" value="Peptidase_S24_S26A/B/C"/>
</dbReference>
<feature type="domain" description="Peptidase S24/S26A/S26B/S26C" evidence="2">
    <location>
        <begin position="11"/>
        <end position="87"/>
    </location>
</feature>
<dbReference type="CDD" id="cd06530">
    <property type="entry name" value="S26_SPase_I"/>
    <property type="match status" value="1"/>
</dbReference>
<sequence length="90" mass="10439">MRLLPFSRFIVHEHSMIPAYKPGDHVLTFNWSLPRVGDVVVFMQQGKSFIKRIEKVENGEVFISGDNKKESAKFSPIDQKDIIGKVIFRY</sequence>
<organism evidence="3 4">
    <name type="scientific">Candidatus Curtissbacteria bacterium RBG_13_40_7</name>
    <dbReference type="NCBI Taxonomy" id="1797706"/>
    <lineage>
        <taxon>Bacteria</taxon>
        <taxon>Candidatus Curtissiibacteriota</taxon>
    </lineage>
</organism>
<evidence type="ECO:0000313" key="3">
    <source>
        <dbReference type="EMBL" id="OGD84221.1"/>
    </source>
</evidence>
<name>A0A1F5FX83_9BACT</name>
<dbReference type="GO" id="GO:0004252">
    <property type="term" value="F:serine-type endopeptidase activity"/>
    <property type="evidence" value="ECO:0007669"/>
    <property type="project" value="InterPro"/>
</dbReference>